<protein>
    <submittedName>
        <fullName evidence="3">Tryptophan 7-halogenase</fullName>
        <ecNumber evidence="3">1.14.19.9</ecNumber>
    </submittedName>
</protein>
<evidence type="ECO:0000256" key="2">
    <source>
        <dbReference type="PIRSR" id="PIRSR011396-2"/>
    </source>
</evidence>
<dbReference type="GO" id="GO:0000166">
    <property type="term" value="F:nucleotide binding"/>
    <property type="evidence" value="ECO:0007669"/>
    <property type="project" value="UniProtKB-KW"/>
</dbReference>
<feature type="binding site" evidence="2">
    <location>
        <position position="78"/>
    </location>
    <ligand>
        <name>7-chloro-L-tryptophan</name>
        <dbReference type="ChEBI" id="CHEBI:58713"/>
    </ligand>
</feature>
<dbReference type="InterPro" id="IPR050816">
    <property type="entry name" value="Flavin-dep_Halogenase_NPB"/>
</dbReference>
<dbReference type="EMBL" id="CP029347">
    <property type="protein sequence ID" value="AWL10678.1"/>
    <property type="molecule type" value="Genomic_DNA"/>
</dbReference>
<evidence type="ECO:0000313" key="3">
    <source>
        <dbReference type="EMBL" id="AWL10678.1"/>
    </source>
</evidence>
<dbReference type="Proteomes" id="UP000245728">
    <property type="component" value="Chromosome"/>
</dbReference>
<dbReference type="KEGG" id="salh:HMF8227_00170"/>
<dbReference type="EC" id="1.14.19.9" evidence="3"/>
<keyword evidence="2" id="KW-0285">Flavoprotein</keyword>
<dbReference type="AlphaFoldDB" id="A0A2S2DZ46"/>
<proteinExistence type="predicted"/>
<dbReference type="PIRSF" id="PIRSF011396">
    <property type="entry name" value="Trp_halogenase"/>
    <property type="match status" value="1"/>
</dbReference>
<name>A0A2S2DZ46_9ALTE</name>
<organism evidence="3 4">
    <name type="scientific">Saliniradius amylolyticus</name>
    <dbReference type="NCBI Taxonomy" id="2183582"/>
    <lineage>
        <taxon>Bacteria</taxon>
        <taxon>Pseudomonadati</taxon>
        <taxon>Pseudomonadota</taxon>
        <taxon>Gammaproteobacteria</taxon>
        <taxon>Alteromonadales</taxon>
        <taxon>Alteromonadaceae</taxon>
        <taxon>Saliniradius</taxon>
    </lineage>
</organism>
<keyword evidence="4" id="KW-1185">Reference proteome</keyword>
<dbReference type="Gene3D" id="3.50.50.60">
    <property type="entry name" value="FAD/NAD(P)-binding domain"/>
    <property type="match status" value="1"/>
</dbReference>
<dbReference type="Pfam" id="PF04820">
    <property type="entry name" value="Trp_halogenase"/>
    <property type="match status" value="1"/>
</dbReference>
<feature type="binding site" evidence="2">
    <location>
        <position position="185"/>
    </location>
    <ligand>
        <name>FAD</name>
        <dbReference type="ChEBI" id="CHEBI:57692"/>
    </ligand>
</feature>
<dbReference type="RefSeq" id="WP_109338375.1">
    <property type="nucleotide sequence ID" value="NZ_CP029347.1"/>
</dbReference>
<dbReference type="PANTHER" id="PTHR43747:SF4">
    <property type="entry name" value="FLAVIN-DEPENDENT TRYPTOPHAN HALOGENASE"/>
    <property type="match status" value="1"/>
</dbReference>
<dbReference type="InterPro" id="IPR006905">
    <property type="entry name" value="Flavin_halogenase"/>
</dbReference>
<dbReference type="InterPro" id="IPR036188">
    <property type="entry name" value="FAD/NAD-bd_sf"/>
</dbReference>
<dbReference type="OrthoDB" id="6278312at2"/>
<feature type="binding site" evidence="2">
    <location>
        <position position="341"/>
    </location>
    <ligand>
        <name>L-tryptophan</name>
        <dbReference type="ChEBI" id="CHEBI:57912"/>
    </ligand>
</feature>
<evidence type="ECO:0000256" key="1">
    <source>
        <dbReference type="PIRSR" id="PIRSR011396-1"/>
    </source>
</evidence>
<dbReference type="PANTHER" id="PTHR43747">
    <property type="entry name" value="FAD-BINDING PROTEIN"/>
    <property type="match status" value="1"/>
</dbReference>
<feature type="binding site" evidence="2">
    <location>
        <position position="332"/>
    </location>
    <ligand>
        <name>FAD</name>
        <dbReference type="ChEBI" id="CHEBI:57692"/>
    </ligand>
</feature>
<dbReference type="GO" id="GO:0004497">
    <property type="term" value="F:monooxygenase activity"/>
    <property type="evidence" value="ECO:0007669"/>
    <property type="project" value="InterPro"/>
</dbReference>
<keyword evidence="2" id="KW-0547">Nucleotide-binding</keyword>
<feature type="binding site" evidence="2">
    <location>
        <position position="345"/>
    </location>
    <ligand>
        <name>FAD</name>
        <dbReference type="ChEBI" id="CHEBI:57692"/>
    </ligand>
</feature>
<keyword evidence="3" id="KW-0560">Oxidoreductase</keyword>
<sequence>MAKIQHITILGGGTSGWLSAAILSYQFRHQPVRITLVESEQIGTIGVGEATIPPFLDVLSSIGIDQFDFIRQTQSTFKLGIRFSGWLEQTDAYMHPFGQLGQPLFHQDFYQCWLKSYQAGNNSPLMAHSPAAVLAEAGGFMMPAMVKNHPMQASAYALHIDATLAARYFRNHAEKLGVERVEGRVEQVLCHENGHVSQLLLSDGSAVGGQLFLDCSGFSALISGQTLGAEFEDWSEFLTVNEAVTIQSEPFPEPPSYTESKAQAYGWSWHIPLQHRTGNGYVYDNRYIDSESAAQTLLEQLPTPPLSDPRRIRFRTGIRPSPWLGNCVAIGLAAGFLEPLESTAIHMVTRGVKHLLRLLPDRAFNPVLQEEYNRRMRRDFEEIRDFLVLHYCKNQRSDSEFWCYYQRMNLPERLEKKLTLFEENGGLIPGEDDLFTANNWYAVLEGLRVRPRRMSPLSEDIPVTRLEPLLQQIRQSLTDGARAMPSHRAFIDQHCPATKPGM</sequence>
<reference evidence="3 4" key="1">
    <citation type="submission" date="2018-05" db="EMBL/GenBank/DDBJ databases">
        <title>Salinimonas sp. HMF8227 Genome sequencing and assembly.</title>
        <authorList>
            <person name="Kang H."/>
            <person name="Kang J."/>
            <person name="Cha I."/>
            <person name="Kim H."/>
            <person name="Joh K."/>
        </authorList>
    </citation>
    <scope>NUCLEOTIDE SEQUENCE [LARGE SCALE GENOMIC DNA]</scope>
    <source>
        <strain evidence="3 4">HMF8227</strain>
    </source>
</reference>
<dbReference type="InterPro" id="IPR033856">
    <property type="entry name" value="Trp_halogen"/>
</dbReference>
<gene>
    <name evidence="3" type="primary">prnA</name>
    <name evidence="3" type="ORF">HMF8227_00170</name>
</gene>
<accession>A0A2S2DZ46</accession>
<dbReference type="SUPFAM" id="SSF51905">
    <property type="entry name" value="FAD/NAD(P)-binding domain"/>
    <property type="match status" value="1"/>
</dbReference>
<keyword evidence="2" id="KW-0274">FAD</keyword>
<evidence type="ECO:0000313" key="4">
    <source>
        <dbReference type="Proteomes" id="UP000245728"/>
    </source>
</evidence>
<feature type="active site" evidence="1">
    <location>
        <position position="78"/>
    </location>
</feature>